<accession>A0A8S2LSU5</accession>
<dbReference type="AlphaFoldDB" id="A0A8S2LSU5"/>
<sequence>TSTTAKKPQLVPPIPTATVNTIQPPIIDLLGDDDDGFTPYVQAPTTHSPLDDDFGQFHEASTTSVPPLTPPASTTQQSIWSTSTIPVLSPTSLTSTTPFDPRGKGRTSYSRDF</sequence>
<protein>
    <submittedName>
        <fullName evidence="2">Uncharacterized protein</fullName>
    </submittedName>
</protein>
<feature type="compositionally biased region" description="Low complexity" evidence="1">
    <location>
        <begin position="73"/>
        <end position="98"/>
    </location>
</feature>
<name>A0A8S2LSU5_9BILA</name>
<evidence type="ECO:0000313" key="2">
    <source>
        <dbReference type="EMBL" id="CAF3922435.1"/>
    </source>
</evidence>
<evidence type="ECO:0000256" key="1">
    <source>
        <dbReference type="SAM" id="MobiDB-lite"/>
    </source>
</evidence>
<proteinExistence type="predicted"/>
<dbReference type="Proteomes" id="UP000681720">
    <property type="component" value="Unassembled WGS sequence"/>
</dbReference>
<gene>
    <name evidence="2" type="ORF">GIL414_LOCUS7642</name>
</gene>
<comment type="caution">
    <text evidence="2">The sequence shown here is derived from an EMBL/GenBank/DDBJ whole genome shotgun (WGS) entry which is preliminary data.</text>
</comment>
<feature type="non-terminal residue" evidence="2">
    <location>
        <position position="113"/>
    </location>
</feature>
<evidence type="ECO:0000313" key="3">
    <source>
        <dbReference type="Proteomes" id="UP000681720"/>
    </source>
</evidence>
<feature type="region of interest" description="Disordered" evidence="1">
    <location>
        <begin position="30"/>
        <end position="113"/>
    </location>
</feature>
<dbReference type="EMBL" id="CAJOBJ010002361">
    <property type="protein sequence ID" value="CAF3922435.1"/>
    <property type="molecule type" value="Genomic_DNA"/>
</dbReference>
<reference evidence="2" key="1">
    <citation type="submission" date="2021-02" db="EMBL/GenBank/DDBJ databases">
        <authorList>
            <person name="Nowell W R."/>
        </authorList>
    </citation>
    <scope>NUCLEOTIDE SEQUENCE</scope>
</reference>
<organism evidence="2 3">
    <name type="scientific">Rotaria magnacalcarata</name>
    <dbReference type="NCBI Taxonomy" id="392030"/>
    <lineage>
        <taxon>Eukaryota</taxon>
        <taxon>Metazoa</taxon>
        <taxon>Spiralia</taxon>
        <taxon>Gnathifera</taxon>
        <taxon>Rotifera</taxon>
        <taxon>Eurotatoria</taxon>
        <taxon>Bdelloidea</taxon>
        <taxon>Philodinida</taxon>
        <taxon>Philodinidae</taxon>
        <taxon>Rotaria</taxon>
    </lineage>
</organism>